<dbReference type="EMBL" id="BAAAPC010000012">
    <property type="protein sequence ID" value="GAA2001650.1"/>
    <property type="molecule type" value="Genomic_DNA"/>
</dbReference>
<dbReference type="PANTHER" id="PTHR34979:SF1">
    <property type="entry name" value="INNER MEMBRANE PROTEIN YGAZ"/>
    <property type="match status" value="1"/>
</dbReference>
<keyword evidence="3" id="KW-0813">Transport</keyword>
<evidence type="ECO:0000256" key="1">
    <source>
        <dbReference type="ARBA" id="ARBA00004651"/>
    </source>
</evidence>
<gene>
    <name evidence="9" type="ORF">GCM10009799_31090</name>
</gene>
<dbReference type="Pfam" id="PF03591">
    <property type="entry name" value="AzlC"/>
    <property type="match status" value="1"/>
</dbReference>
<evidence type="ECO:0000256" key="6">
    <source>
        <dbReference type="ARBA" id="ARBA00022989"/>
    </source>
</evidence>
<comment type="similarity">
    <text evidence="2">Belongs to the AzlC family.</text>
</comment>
<evidence type="ECO:0000256" key="5">
    <source>
        <dbReference type="ARBA" id="ARBA00022692"/>
    </source>
</evidence>
<keyword evidence="10" id="KW-1185">Reference proteome</keyword>
<accession>A0ABN2T9N7</accession>
<evidence type="ECO:0000256" key="4">
    <source>
        <dbReference type="ARBA" id="ARBA00022475"/>
    </source>
</evidence>
<feature type="transmembrane region" description="Helical" evidence="8">
    <location>
        <begin position="20"/>
        <end position="44"/>
    </location>
</feature>
<protein>
    <recommendedName>
        <fullName evidence="11">Branched-chain amino acid ABC transporter permease</fullName>
    </recommendedName>
</protein>
<evidence type="ECO:0008006" key="11">
    <source>
        <dbReference type="Google" id="ProtNLM"/>
    </source>
</evidence>
<name>A0ABN2T9N7_9ACTN</name>
<evidence type="ECO:0000256" key="8">
    <source>
        <dbReference type="SAM" id="Phobius"/>
    </source>
</evidence>
<comment type="caution">
    <text evidence="9">The sequence shown here is derived from an EMBL/GenBank/DDBJ whole genome shotgun (WGS) entry which is preliminary data.</text>
</comment>
<evidence type="ECO:0000313" key="10">
    <source>
        <dbReference type="Proteomes" id="UP001501585"/>
    </source>
</evidence>
<keyword evidence="6 8" id="KW-1133">Transmembrane helix</keyword>
<dbReference type="PANTHER" id="PTHR34979">
    <property type="entry name" value="INNER MEMBRANE PROTEIN YGAZ"/>
    <property type="match status" value="1"/>
</dbReference>
<sequence length="101" mass="10094">MVEADTGRWPGRTVVRDASALALAVAAYGVSYGTLATGSGLAIWQTQALSLLMYSGASQFGLVGVLRAGGTGGTAAVTAVPLGSRNLFYSFGPTPSLRGAG</sequence>
<dbReference type="Proteomes" id="UP001501585">
    <property type="component" value="Unassembled WGS sequence"/>
</dbReference>
<comment type="subcellular location">
    <subcellularLocation>
        <location evidence="1">Cell membrane</location>
        <topology evidence="1">Multi-pass membrane protein</topology>
    </subcellularLocation>
</comment>
<reference evidence="9 10" key="1">
    <citation type="journal article" date="2019" name="Int. J. Syst. Evol. Microbiol.">
        <title>The Global Catalogue of Microorganisms (GCM) 10K type strain sequencing project: providing services to taxonomists for standard genome sequencing and annotation.</title>
        <authorList>
            <consortium name="The Broad Institute Genomics Platform"/>
            <consortium name="The Broad Institute Genome Sequencing Center for Infectious Disease"/>
            <person name="Wu L."/>
            <person name="Ma J."/>
        </authorList>
    </citation>
    <scope>NUCLEOTIDE SEQUENCE [LARGE SCALE GENOMIC DNA]</scope>
    <source>
        <strain evidence="9 10">JCM 15313</strain>
    </source>
</reference>
<evidence type="ECO:0000256" key="7">
    <source>
        <dbReference type="ARBA" id="ARBA00023136"/>
    </source>
</evidence>
<evidence type="ECO:0000256" key="2">
    <source>
        <dbReference type="ARBA" id="ARBA00010735"/>
    </source>
</evidence>
<keyword evidence="4" id="KW-1003">Cell membrane</keyword>
<evidence type="ECO:0000256" key="3">
    <source>
        <dbReference type="ARBA" id="ARBA00022448"/>
    </source>
</evidence>
<dbReference type="RefSeq" id="WP_344163112.1">
    <property type="nucleotide sequence ID" value="NZ_BAAAPC010000012.1"/>
</dbReference>
<evidence type="ECO:0000313" key="9">
    <source>
        <dbReference type="EMBL" id="GAA2001650.1"/>
    </source>
</evidence>
<proteinExistence type="inferred from homology"/>
<keyword evidence="5 8" id="KW-0812">Transmembrane</keyword>
<keyword evidence="7 8" id="KW-0472">Membrane</keyword>
<organism evidence="9 10">
    <name type="scientific">Nocardiopsis rhodophaea</name>
    <dbReference type="NCBI Taxonomy" id="280238"/>
    <lineage>
        <taxon>Bacteria</taxon>
        <taxon>Bacillati</taxon>
        <taxon>Actinomycetota</taxon>
        <taxon>Actinomycetes</taxon>
        <taxon>Streptosporangiales</taxon>
        <taxon>Nocardiopsidaceae</taxon>
        <taxon>Nocardiopsis</taxon>
    </lineage>
</organism>
<dbReference type="InterPro" id="IPR011606">
    <property type="entry name" value="Brnchd-chn_aa_trnsp_permease"/>
</dbReference>